<feature type="region of interest" description="Disordered" evidence="6">
    <location>
        <begin position="70"/>
        <end position="117"/>
    </location>
</feature>
<feature type="compositionally biased region" description="Polar residues" evidence="6">
    <location>
        <begin position="27"/>
        <end position="36"/>
    </location>
</feature>
<accession>D8PZ15</accession>
<dbReference type="InParanoid" id="D8PZ15"/>
<dbReference type="OrthoDB" id="10067217at2759"/>
<dbReference type="RefSeq" id="XP_003034256.1">
    <property type="nucleotide sequence ID" value="XM_003034210.1"/>
</dbReference>
<name>D8PZ15_SCHCM</name>
<keyword evidence="2 4" id="KW-0863">Zinc-finger</keyword>
<evidence type="ECO:0000256" key="2">
    <source>
        <dbReference type="ARBA" id="ARBA00022771"/>
    </source>
</evidence>
<dbReference type="PROSITE" id="PS50089">
    <property type="entry name" value="ZF_RING_2"/>
    <property type="match status" value="1"/>
</dbReference>
<dbReference type="EMBL" id="GL377304">
    <property type="protein sequence ID" value="EFI99353.1"/>
    <property type="molecule type" value="Genomic_DNA"/>
</dbReference>
<sequence length="236" mass="25715">MSGSRRTPRRIGAARIEAAPYHRKKASSSFSVTTRARSYVSAPPPTSVLDGQSRTLAEVGLEAHNSRLVEASSEVVTEEEKQRSAVAPDFHASLPRAGSSNESNDTSRMSQQNTADEVQSYKDALADTLAEVEALKAELHCIKESKDLVMSCTVCFTAESTPRVLGCGHTLCESCLTAMYHAKPSKSFLACPICDERISTTRTPVLCYQLRDAWALSNGVSTSEEDVQFVWPPRAQ</sequence>
<organism evidence="9">
    <name type="scientific">Schizophyllum commune (strain H4-8 / FGSC 9210)</name>
    <name type="common">Split gill fungus</name>
    <dbReference type="NCBI Taxonomy" id="578458"/>
    <lineage>
        <taxon>Eukaryota</taxon>
        <taxon>Fungi</taxon>
        <taxon>Dikarya</taxon>
        <taxon>Basidiomycota</taxon>
        <taxon>Agaricomycotina</taxon>
        <taxon>Agaricomycetes</taxon>
        <taxon>Agaricomycetidae</taxon>
        <taxon>Agaricales</taxon>
        <taxon>Schizophyllaceae</taxon>
        <taxon>Schizophyllum</taxon>
    </lineage>
</organism>
<dbReference type="GeneID" id="9585303"/>
<evidence type="ECO:0000259" key="7">
    <source>
        <dbReference type="PROSITE" id="PS50089"/>
    </source>
</evidence>
<dbReference type="PROSITE" id="PS00518">
    <property type="entry name" value="ZF_RING_1"/>
    <property type="match status" value="1"/>
</dbReference>
<evidence type="ECO:0000256" key="4">
    <source>
        <dbReference type="PROSITE-ProRule" id="PRU00175"/>
    </source>
</evidence>
<evidence type="ECO:0000313" key="9">
    <source>
        <dbReference type="Proteomes" id="UP000007431"/>
    </source>
</evidence>
<dbReference type="SMART" id="SM00184">
    <property type="entry name" value="RING"/>
    <property type="match status" value="1"/>
</dbReference>
<dbReference type="AlphaFoldDB" id="D8PZ15"/>
<protein>
    <recommendedName>
        <fullName evidence="7">RING-type domain-containing protein</fullName>
    </recommendedName>
</protein>
<feature type="region of interest" description="Disordered" evidence="6">
    <location>
        <begin position="1"/>
        <end position="50"/>
    </location>
</feature>
<dbReference type="VEuPathDB" id="FungiDB:SCHCODRAFT_01090749"/>
<dbReference type="HOGENOM" id="CLU_1046466_0_0_1"/>
<dbReference type="Proteomes" id="UP000007431">
    <property type="component" value="Unassembled WGS sequence"/>
</dbReference>
<keyword evidence="5" id="KW-0175">Coiled coil</keyword>
<dbReference type="GO" id="GO:0008270">
    <property type="term" value="F:zinc ion binding"/>
    <property type="evidence" value="ECO:0007669"/>
    <property type="project" value="UniProtKB-KW"/>
</dbReference>
<evidence type="ECO:0000256" key="1">
    <source>
        <dbReference type="ARBA" id="ARBA00022723"/>
    </source>
</evidence>
<feature type="compositionally biased region" description="Polar residues" evidence="6">
    <location>
        <begin position="98"/>
        <end position="117"/>
    </location>
</feature>
<dbReference type="Gene3D" id="3.30.40.10">
    <property type="entry name" value="Zinc/RING finger domain, C3HC4 (zinc finger)"/>
    <property type="match status" value="1"/>
</dbReference>
<evidence type="ECO:0000256" key="6">
    <source>
        <dbReference type="SAM" id="MobiDB-lite"/>
    </source>
</evidence>
<keyword evidence="9" id="KW-1185">Reference proteome</keyword>
<gene>
    <name evidence="8" type="ORF">SCHCODRAFT_106578</name>
</gene>
<feature type="non-terminal residue" evidence="8">
    <location>
        <position position="236"/>
    </location>
</feature>
<keyword evidence="3" id="KW-0862">Zinc</keyword>
<feature type="domain" description="RING-type" evidence="7">
    <location>
        <begin position="152"/>
        <end position="195"/>
    </location>
</feature>
<evidence type="ECO:0000256" key="5">
    <source>
        <dbReference type="SAM" id="Coils"/>
    </source>
</evidence>
<keyword evidence="1" id="KW-0479">Metal-binding</keyword>
<evidence type="ECO:0000313" key="8">
    <source>
        <dbReference type="EMBL" id="EFI99353.1"/>
    </source>
</evidence>
<dbReference type="SUPFAM" id="SSF57850">
    <property type="entry name" value="RING/U-box"/>
    <property type="match status" value="1"/>
</dbReference>
<reference evidence="8 9" key="1">
    <citation type="journal article" date="2010" name="Nat. Biotechnol.">
        <title>Genome sequence of the model mushroom Schizophyllum commune.</title>
        <authorList>
            <person name="Ohm R.A."/>
            <person name="de Jong J.F."/>
            <person name="Lugones L.G."/>
            <person name="Aerts A."/>
            <person name="Kothe E."/>
            <person name="Stajich J.E."/>
            <person name="de Vries R.P."/>
            <person name="Record E."/>
            <person name="Levasseur A."/>
            <person name="Baker S.E."/>
            <person name="Bartholomew K.A."/>
            <person name="Coutinho P.M."/>
            <person name="Erdmann S."/>
            <person name="Fowler T.J."/>
            <person name="Gathman A.C."/>
            <person name="Lombard V."/>
            <person name="Henrissat B."/>
            <person name="Knabe N."/>
            <person name="Kuees U."/>
            <person name="Lilly W.W."/>
            <person name="Lindquist E."/>
            <person name="Lucas S."/>
            <person name="Magnuson J.K."/>
            <person name="Piumi F."/>
            <person name="Raudaskoski M."/>
            <person name="Salamov A."/>
            <person name="Schmutz J."/>
            <person name="Schwarze F.W.M.R."/>
            <person name="vanKuyk P.A."/>
            <person name="Horton J.S."/>
            <person name="Grigoriev I.V."/>
            <person name="Woesten H.A.B."/>
        </authorList>
    </citation>
    <scope>NUCLEOTIDE SEQUENCE [LARGE SCALE GENOMIC DNA]</scope>
    <source>
        <strain evidence="9">H4-8 / FGSC 9210</strain>
    </source>
</reference>
<dbReference type="KEGG" id="scm:SCHCO_01090749"/>
<dbReference type="Pfam" id="PF13920">
    <property type="entry name" value="zf-C3HC4_3"/>
    <property type="match status" value="1"/>
</dbReference>
<feature type="coiled-coil region" evidence="5">
    <location>
        <begin position="118"/>
        <end position="145"/>
    </location>
</feature>
<dbReference type="eggNOG" id="ENOG502SBYD">
    <property type="taxonomic scope" value="Eukaryota"/>
</dbReference>
<dbReference type="InterPro" id="IPR017907">
    <property type="entry name" value="Znf_RING_CS"/>
</dbReference>
<evidence type="ECO:0000256" key="3">
    <source>
        <dbReference type="ARBA" id="ARBA00022833"/>
    </source>
</evidence>
<dbReference type="InterPro" id="IPR013083">
    <property type="entry name" value="Znf_RING/FYVE/PHD"/>
</dbReference>
<dbReference type="InterPro" id="IPR001841">
    <property type="entry name" value="Znf_RING"/>
</dbReference>
<proteinExistence type="predicted"/>